<evidence type="ECO:0000313" key="8">
    <source>
        <dbReference type="EMBL" id="SHI15425.1"/>
    </source>
</evidence>
<accession>A0A1M5YTU3</accession>
<feature type="transmembrane region" description="Helical" evidence="7">
    <location>
        <begin position="13"/>
        <end position="31"/>
    </location>
</feature>
<comment type="similarity">
    <text evidence="2">Belongs to the FliR/MopE/SpaR family.</text>
</comment>
<gene>
    <name evidence="8" type="ORF">SAMN02745229_01703</name>
</gene>
<dbReference type="PANTHER" id="PTHR30065">
    <property type="entry name" value="FLAGELLAR BIOSYNTHETIC PROTEIN FLIR"/>
    <property type="match status" value="1"/>
</dbReference>
<feature type="transmembrane region" description="Helical" evidence="7">
    <location>
        <begin position="77"/>
        <end position="101"/>
    </location>
</feature>
<feature type="transmembrane region" description="Helical" evidence="7">
    <location>
        <begin position="181"/>
        <end position="205"/>
    </location>
</feature>
<evidence type="ECO:0000256" key="2">
    <source>
        <dbReference type="ARBA" id="ARBA00009772"/>
    </source>
</evidence>
<evidence type="ECO:0000256" key="3">
    <source>
        <dbReference type="ARBA" id="ARBA00022475"/>
    </source>
</evidence>
<dbReference type="PANTHER" id="PTHR30065:SF1">
    <property type="entry name" value="SURFACE PRESENTATION OF ANTIGENS PROTEIN SPAR"/>
    <property type="match status" value="1"/>
</dbReference>
<dbReference type="Proteomes" id="UP000184278">
    <property type="component" value="Unassembled WGS sequence"/>
</dbReference>
<feature type="transmembrane region" description="Helical" evidence="7">
    <location>
        <begin position="121"/>
        <end position="142"/>
    </location>
</feature>
<keyword evidence="8" id="KW-0282">Flagellum</keyword>
<dbReference type="PRINTS" id="PR00953">
    <property type="entry name" value="TYPE3IMRPROT"/>
</dbReference>
<keyword evidence="9" id="KW-1185">Reference proteome</keyword>
<evidence type="ECO:0000313" key="9">
    <source>
        <dbReference type="Proteomes" id="UP000184278"/>
    </source>
</evidence>
<keyword evidence="8" id="KW-0969">Cilium</keyword>
<evidence type="ECO:0000256" key="7">
    <source>
        <dbReference type="SAM" id="Phobius"/>
    </source>
</evidence>
<dbReference type="OrthoDB" id="9807748at2"/>
<keyword evidence="5 7" id="KW-1133">Transmembrane helix</keyword>
<sequence length="260" mass="28881">MVDLSFTYGDLEYFLLILVRVSAFIFVAPFFSARGIPARYKVGFSIFLAFILFDVAPRMNLEYSTVYGYAVIVMRELVTGIILAFASLICMQIGSFAGQIIDMMTGLSMVSIMDPGTNTNVTITGALYQQMLMIMLIISGMYRYLVKALADSFVIIPVNGAVPQTNFLLKSMLEFMKDYMVIGFRITLPVFIICFTMNIVLGILAKVSPQLNMFAVGMQLKILVGLGILFLTSSLMSAASEFVFDQMKILVQEFAYGLTP</sequence>
<keyword evidence="3" id="KW-1003">Cell membrane</keyword>
<dbReference type="GeneID" id="89509965"/>
<evidence type="ECO:0000256" key="6">
    <source>
        <dbReference type="ARBA" id="ARBA00023136"/>
    </source>
</evidence>
<evidence type="ECO:0000256" key="1">
    <source>
        <dbReference type="ARBA" id="ARBA00004651"/>
    </source>
</evidence>
<dbReference type="GO" id="GO:0006605">
    <property type="term" value="P:protein targeting"/>
    <property type="evidence" value="ECO:0007669"/>
    <property type="project" value="InterPro"/>
</dbReference>
<organism evidence="8 9">
    <name type="scientific">Butyrivibrio fibrisolvens DSM 3071</name>
    <dbReference type="NCBI Taxonomy" id="1121131"/>
    <lineage>
        <taxon>Bacteria</taxon>
        <taxon>Bacillati</taxon>
        <taxon>Bacillota</taxon>
        <taxon>Clostridia</taxon>
        <taxon>Lachnospirales</taxon>
        <taxon>Lachnospiraceae</taxon>
        <taxon>Butyrivibrio</taxon>
    </lineage>
</organism>
<dbReference type="STRING" id="1121131.SAMN02745229_01703"/>
<comment type="subcellular location">
    <subcellularLocation>
        <location evidence="1">Cell membrane</location>
        <topology evidence="1">Multi-pass membrane protein</topology>
    </subcellularLocation>
</comment>
<dbReference type="InterPro" id="IPR002010">
    <property type="entry name" value="T3SS_IM_R"/>
</dbReference>
<evidence type="ECO:0000256" key="5">
    <source>
        <dbReference type="ARBA" id="ARBA00022989"/>
    </source>
</evidence>
<feature type="transmembrane region" description="Helical" evidence="7">
    <location>
        <begin position="38"/>
        <end position="57"/>
    </location>
</feature>
<dbReference type="RefSeq" id="WP_073387010.1">
    <property type="nucleotide sequence ID" value="NZ_FQXK01000013.1"/>
</dbReference>
<keyword evidence="8" id="KW-0966">Cell projection</keyword>
<evidence type="ECO:0000256" key="4">
    <source>
        <dbReference type="ARBA" id="ARBA00022692"/>
    </source>
</evidence>
<protein>
    <submittedName>
        <fullName evidence="8">Flagellar biosynthetic protein FliR</fullName>
    </submittedName>
</protein>
<keyword evidence="4 7" id="KW-0812">Transmembrane</keyword>
<dbReference type="Pfam" id="PF01311">
    <property type="entry name" value="Bac_export_1"/>
    <property type="match status" value="1"/>
</dbReference>
<proteinExistence type="inferred from homology"/>
<name>A0A1M5YTU3_BUTFI</name>
<reference evidence="9" key="1">
    <citation type="submission" date="2016-11" db="EMBL/GenBank/DDBJ databases">
        <authorList>
            <person name="Varghese N."/>
            <person name="Submissions S."/>
        </authorList>
    </citation>
    <scope>NUCLEOTIDE SEQUENCE [LARGE SCALE GENOMIC DNA]</scope>
    <source>
        <strain evidence="9">DSM 3071</strain>
    </source>
</reference>
<keyword evidence="6 7" id="KW-0472">Membrane</keyword>
<dbReference type="EMBL" id="FQXK01000013">
    <property type="protein sequence ID" value="SHI15425.1"/>
    <property type="molecule type" value="Genomic_DNA"/>
</dbReference>
<dbReference type="AlphaFoldDB" id="A0A1M5YTU3"/>
<dbReference type="GO" id="GO:0005886">
    <property type="term" value="C:plasma membrane"/>
    <property type="evidence" value="ECO:0007669"/>
    <property type="project" value="UniProtKB-SubCell"/>
</dbReference>